<evidence type="ECO:0000256" key="1">
    <source>
        <dbReference type="SAM" id="Phobius"/>
    </source>
</evidence>
<name>Q0QZF4_BPSYS</name>
<feature type="transmembrane region" description="Helical" evidence="1">
    <location>
        <begin position="6"/>
        <end position="29"/>
    </location>
</feature>
<dbReference type="Proteomes" id="UP000000909">
    <property type="component" value="Segment"/>
</dbReference>
<dbReference type="KEGG" id="vg:4239168"/>
<keyword evidence="1" id="KW-0472">Membrane</keyword>
<dbReference type="RefSeq" id="YP_717741.1">
    <property type="nucleotide sequence ID" value="NC_008296.2"/>
</dbReference>
<keyword evidence="3" id="KW-1185">Reference proteome</keyword>
<protein>
    <submittedName>
        <fullName evidence="2">Gp74</fullName>
    </submittedName>
</protein>
<organism evidence="2 3">
    <name type="scientific">Synechococcus phage syn9</name>
    <dbReference type="NCBI Taxonomy" id="382359"/>
    <lineage>
        <taxon>Viruses</taxon>
        <taxon>Duplodnaviria</taxon>
        <taxon>Heunggongvirae</taxon>
        <taxon>Uroviricota</taxon>
        <taxon>Caudoviricetes</taxon>
        <taxon>Pantevenvirales</taxon>
        <taxon>Kyanoviridae</taxon>
        <taxon>Ormenosvirus</taxon>
        <taxon>Ormenosvirus syn9</taxon>
    </lineage>
</organism>
<keyword evidence="1" id="KW-0812">Transmembrane</keyword>
<accession>Q0QZF4</accession>
<evidence type="ECO:0000313" key="3">
    <source>
        <dbReference type="Proteomes" id="UP000000909"/>
    </source>
</evidence>
<organismHost>
    <name type="scientific">Synechococcus</name>
    <dbReference type="NCBI Taxonomy" id="1129"/>
</organismHost>
<proteinExistence type="predicted"/>
<keyword evidence="1" id="KW-1133">Transmembrane helix</keyword>
<dbReference type="GeneID" id="4239168"/>
<dbReference type="OrthoDB" id="28640at10239"/>
<evidence type="ECO:0000313" key="2">
    <source>
        <dbReference type="EMBL" id="ABA47043.1"/>
    </source>
</evidence>
<dbReference type="EMBL" id="DQ149023">
    <property type="protein sequence ID" value="ABA47043.1"/>
    <property type="molecule type" value="Genomic_DNA"/>
</dbReference>
<sequence>MCGLIMRIFLAAIVVIIGTTIGVNAINAVSNMQDAKMTRFCKSIPVGASYDEMCKDFR</sequence>
<reference evidence="2 3" key="1">
    <citation type="journal article" date="2007" name="Environ. Microbiol.">
        <title>Genomic and structural analysis of Syn9, a cyanophage infecting marine Prochlorococcus and Synechococcus.</title>
        <authorList>
            <person name="Weigele P.R."/>
            <person name="Pope W.H."/>
            <person name="Pedulla M.L."/>
            <person name="Houtz J.M."/>
            <person name="Smith A.L."/>
            <person name="Conway J.F."/>
            <person name="King J."/>
            <person name="Hatfull G.F."/>
            <person name="Lawrence J.G."/>
            <person name="Hendrix R.W."/>
        </authorList>
    </citation>
    <scope>NUCLEOTIDE SEQUENCE</scope>
</reference>